<gene>
    <name evidence="2" type="ORF">DSM01_65</name>
    <name evidence="3" type="ORF">SAMN04487999_0772</name>
</gene>
<reference evidence="3" key="2">
    <citation type="submission" date="2016-11" db="EMBL/GenBank/DDBJ databases">
        <authorList>
            <person name="Jaros S."/>
            <person name="Januszkiewicz K."/>
            <person name="Wedrychowicz H."/>
        </authorList>
    </citation>
    <scope>NUCLEOTIDE SEQUENCE [LARGE SCALE GENOMIC DNA]</scope>
    <source>
        <strain evidence="3">DSM 19859</strain>
    </source>
</reference>
<dbReference type="EMBL" id="QOVN01000001">
    <property type="protein sequence ID" value="RXG30930.1"/>
    <property type="molecule type" value="Genomic_DNA"/>
</dbReference>
<dbReference type="RefSeq" id="WP_072980623.1">
    <property type="nucleotide sequence ID" value="NZ_CAXPJH010000015.1"/>
</dbReference>
<dbReference type="STRING" id="573501.SAMN04487999_0772"/>
<reference evidence="4" key="1">
    <citation type="submission" date="2016-11" db="EMBL/GenBank/DDBJ databases">
        <authorList>
            <person name="Varghese N."/>
            <person name="Submissions S."/>
        </authorList>
    </citation>
    <scope>NUCLEOTIDE SEQUENCE [LARGE SCALE GENOMIC DNA]</scope>
    <source>
        <strain evidence="4">DSM 19859</strain>
    </source>
</reference>
<organism evidence="3 4">
    <name type="scientific">Leeuwenhoekiella palythoae</name>
    <dbReference type="NCBI Taxonomy" id="573501"/>
    <lineage>
        <taxon>Bacteria</taxon>
        <taxon>Pseudomonadati</taxon>
        <taxon>Bacteroidota</taxon>
        <taxon>Flavobacteriia</taxon>
        <taxon>Flavobacteriales</taxon>
        <taxon>Flavobacteriaceae</taxon>
        <taxon>Leeuwenhoekiella</taxon>
    </lineage>
</organism>
<evidence type="ECO:0000256" key="1">
    <source>
        <dbReference type="SAM" id="SignalP"/>
    </source>
</evidence>
<evidence type="ECO:0000313" key="2">
    <source>
        <dbReference type="EMBL" id="RXG30930.1"/>
    </source>
</evidence>
<name>A0A1M5VIQ6_9FLAO</name>
<dbReference type="Proteomes" id="UP000184240">
    <property type="component" value="Unassembled WGS sequence"/>
</dbReference>
<feature type="signal peptide" evidence="1">
    <location>
        <begin position="1"/>
        <end position="22"/>
    </location>
</feature>
<dbReference type="OrthoDB" id="1443708at2"/>
<evidence type="ECO:0000313" key="3">
    <source>
        <dbReference type="EMBL" id="SHH75068.1"/>
    </source>
</evidence>
<protein>
    <recommendedName>
        <fullName evidence="6">DUF4382 domain-containing protein</fullName>
    </recommendedName>
</protein>
<feature type="chain" id="PRO_5012477512" description="DUF4382 domain-containing protein" evidence="1">
    <location>
        <begin position="23"/>
        <end position="172"/>
    </location>
</feature>
<keyword evidence="5" id="KW-1185">Reference proteome</keyword>
<dbReference type="AlphaFoldDB" id="A0A1M5VIQ6"/>
<evidence type="ECO:0000313" key="5">
    <source>
        <dbReference type="Proteomes" id="UP000290037"/>
    </source>
</evidence>
<evidence type="ECO:0000313" key="4">
    <source>
        <dbReference type="Proteomes" id="UP000184240"/>
    </source>
</evidence>
<keyword evidence="1" id="KW-0732">Signal</keyword>
<dbReference type="EMBL" id="FQXT01000002">
    <property type="protein sequence ID" value="SHH75068.1"/>
    <property type="molecule type" value="Genomic_DNA"/>
</dbReference>
<sequence>MKKFTTFFALSLFVFAFNSCDAVDELTEIRVSPDLKAEVDVSIPEGSSSVNSAISLDATSNSDVRDNLDKIESVDISGFTYVFKDVEAAAGTTLSGTLSSGGQSVTLSNIAVANGTTGTVSSSEAAFLNSLGSSLKSNGKVTIDIDGSLSNDEGANFTLEITPTWTFLIDVL</sequence>
<dbReference type="Proteomes" id="UP000290037">
    <property type="component" value="Unassembled WGS sequence"/>
</dbReference>
<accession>A0A1M5VIQ6</accession>
<proteinExistence type="predicted"/>
<reference evidence="2 5" key="3">
    <citation type="submission" date="2018-07" db="EMBL/GenBank/DDBJ databases">
        <title>Leeuwenhoekiella genomics.</title>
        <authorList>
            <person name="Tahon G."/>
            <person name="Willems A."/>
        </authorList>
    </citation>
    <scope>NUCLEOTIDE SEQUENCE [LARGE SCALE GENOMIC DNA]</scope>
    <source>
        <strain evidence="2 5">LMG 24856</strain>
    </source>
</reference>
<evidence type="ECO:0008006" key="6">
    <source>
        <dbReference type="Google" id="ProtNLM"/>
    </source>
</evidence>